<evidence type="ECO:0000313" key="5">
    <source>
        <dbReference type="EMBL" id="TDQ62984.1"/>
    </source>
</evidence>
<dbReference type="RefSeq" id="WP_133825975.1">
    <property type="nucleotide sequence ID" value="NZ_BAABHR010000053.1"/>
</dbReference>
<dbReference type="GO" id="GO:0005524">
    <property type="term" value="F:ATP binding"/>
    <property type="evidence" value="ECO:0007669"/>
    <property type="project" value="UniProtKB-KW"/>
</dbReference>
<accession>A0A4R6VIN3</accession>
<evidence type="ECO:0000259" key="4">
    <source>
        <dbReference type="PROSITE" id="PS51459"/>
    </source>
</evidence>
<dbReference type="Gene3D" id="1.10.3290.10">
    <property type="entry name" value="Fido-like domain"/>
    <property type="match status" value="1"/>
</dbReference>
<proteinExistence type="predicted"/>
<feature type="binding site" evidence="2">
    <location>
        <begin position="224"/>
        <end position="231"/>
    </location>
    <ligand>
        <name>ATP</name>
        <dbReference type="ChEBI" id="CHEBI:30616"/>
    </ligand>
</feature>
<name>A0A4R6VIN3_9PSEU</name>
<dbReference type="InterPro" id="IPR036597">
    <property type="entry name" value="Fido-like_dom_sf"/>
</dbReference>
<dbReference type="Proteomes" id="UP000295705">
    <property type="component" value="Unassembled WGS sequence"/>
</dbReference>
<dbReference type="SUPFAM" id="SSF140931">
    <property type="entry name" value="Fic-like"/>
    <property type="match status" value="1"/>
</dbReference>
<dbReference type="PANTHER" id="PTHR13504">
    <property type="entry name" value="FIDO DOMAIN-CONTAINING PROTEIN DDB_G0283145"/>
    <property type="match status" value="1"/>
</dbReference>
<dbReference type="PROSITE" id="PS51459">
    <property type="entry name" value="FIDO"/>
    <property type="match status" value="1"/>
</dbReference>
<organism evidence="5 6">
    <name type="scientific">Actinomycetospora succinea</name>
    <dbReference type="NCBI Taxonomy" id="663603"/>
    <lineage>
        <taxon>Bacteria</taxon>
        <taxon>Bacillati</taxon>
        <taxon>Actinomycetota</taxon>
        <taxon>Actinomycetes</taxon>
        <taxon>Pseudonocardiales</taxon>
        <taxon>Pseudonocardiaceae</taxon>
        <taxon>Actinomycetospora</taxon>
    </lineage>
</organism>
<feature type="domain" description="Fido" evidence="4">
    <location>
        <begin position="139"/>
        <end position="293"/>
    </location>
</feature>
<dbReference type="InterPro" id="IPR003812">
    <property type="entry name" value="Fido"/>
</dbReference>
<evidence type="ECO:0000256" key="1">
    <source>
        <dbReference type="PIRSR" id="PIRSR640198-1"/>
    </source>
</evidence>
<dbReference type="PANTHER" id="PTHR13504:SF38">
    <property type="entry name" value="FIDO DOMAIN-CONTAINING PROTEIN"/>
    <property type="match status" value="1"/>
</dbReference>
<reference evidence="5 6" key="1">
    <citation type="submission" date="2019-03" db="EMBL/GenBank/DDBJ databases">
        <title>Genomic Encyclopedia of Type Strains, Phase IV (KMG-IV): sequencing the most valuable type-strain genomes for metagenomic binning, comparative biology and taxonomic classification.</title>
        <authorList>
            <person name="Goeker M."/>
        </authorList>
    </citation>
    <scope>NUCLEOTIDE SEQUENCE [LARGE SCALE GENOMIC DNA]</scope>
    <source>
        <strain evidence="5 6">DSM 45775</strain>
    </source>
</reference>
<dbReference type="AlphaFoldDB" id="A0A4R6VIN3"/>
<feature type="active site" evidence="1">
    <location>
        <position position="220"/>
    </location>
</feature>
<sequence>MATWLDQRWEPALGAPGSRDRRGGIFHAYRPDELADRPISLPPPLGRRANQVERAIADLVAGPEIGALEGLARFLLRSEAIASSRIEGLQVSARQVALAELAEGEGLGRGGFTSTAQLVANNVTVLRAAASSLVEADVVSVDGIEDLHRALLPDEQLHGVRSAQNWIGGSAWNPLEADFVPPPARLVQGLMEDLTDYVDNATAGPLVHAALVHAQFETIHPFVDGNGRVGRALIHTVLTRRGLTQGSVLPVSLVLLTRSEDYIRGLAAFRHTGSPTSRAANDGLAAWVELFVEAASTAVDQARTFADQLRSLTSEWEERLSTARVERGVREKPRSGSGVARLLELLPGTPIMTTKTVQRLLGDISFPPARAALEELAEAGIVVRQQLDGRTTGYLATEVFDLLTIAERRLASTRWDTRESAPARPVPARPQRGRS</sequence>
<dbReference type="Pfam" id="PF02661">
    <property type="entry name" value="Fic"/>
    <property type="match status" value="1"/>
</dbReference>
<dbReference type="InterPro" id="IPR040198">
    <property type="entry name" value="Fido_containing"/>
</dbReference>
<dbReference type="OrthoDB" id="9813719at2"/>
<keyword evidence="2" id="KW-0547">Nucleotide-binding</keyword>
<keyword evidence="6" id="KW-1185">Reference proteome</keyword>
<protein>
    <submittedName>
        <fullName evidence="5">Fic family protein</fullName>
    </submittedName>
</protein>
<evidence type="ECO:0000256" key="3">
    <source>
        <dbReference type="SAM" id="MobiDB-lite"/>
    </source>
</evidence>
<dbReference type="EMBL" id="SNYO01000002">
    <property type="protein sequence ID" value="TDQ62984.1"/>
    <property type="molecule type" value="Genomic_DNA"/>
</dbReference>
<evidence type="ECO:0000256" key="2">
    <source>
        <dbReference type="PIRSR" id="PIRSR640198-2"/>
    </source>
</evidence>
<feature type="region of interest" description="Disordered" evidence="3">
    <location>
        <begin position="414"/>
        <end position="435"/>
    </location>
</feature>
<evidence type="ECO:0000313" key="6">
    <source>
        <dbReference type="Proteomes" id="UP000295705"/>
    </source>
</evidence>
<gene>
    <name evidence="5" type="ORF">EV188_102641</name>
</gene>
<comment type="caution">
    <text evidence="5">The sequence shown here is derived from an EMBL/GenBank/DDBJ whole genome shotgun (WGS) entry which is preliminary data.</text>
</comment>
<keyword evidence="2" id="KW-0067">ATP-binding</keyword>